<name>A0A0C3SDG9_PHLG1</name>
<evidence type="ECO:0000313" key="3">
    <source>
        <dbReference type="Proteomes" id="UP000053257"/>
    </source>
</evidence>
<dbReference type="AlphaFoldDB" id="A0A0C3SDG9"/>
<organism evidence="2 3">
    <name type="scientific">Phlebiopsis gigantea (strain 11061_1 CR5-6)</name>
    <name type="common">White-rot fungus</name>
    <name type="synonym">Peniophora gigantea</name>
    <dbReference type="NCBI Taxonomy" id="745531"/>
    <lineage>
        <taxon>Eukaryota</taxon>
        <taxon>Fungi</taxon>
        <taxon>Dikarya</taxon>
        <taxon>Basidiomycota</taxon>
        <taxon>Agaricomycotina</taxon>
        <taxon>Agaricomycetes</taxon>
        <taxon>Polyporales</taxon>
        <taxon>Phanerochaetaceae</taxon>
        <taxon>Phlebiopsis</taxon>
    </lineage>
</organism>
<dbReference type="Proteomes" id="UP000053257">
    <property type="component" value="Unassembled WGS sequence"/>
</dbReference>
<evidence type="ECO:0000256" key="1">
    <source>
        <dbReference type="SAM" id="SignalP"/>
    </source>
</evidence>
<feature type="chain" id="PRO_5002178361" evidence="1">
    <location>
        <begin position="21"/>
        <end position="117"/>
    </location>
</feature>
<keyword evidence="1" id="KW-0732">Signal</keyword>
<sequence length="117" mass="11846">MAKLTAILAVISLAVAGVLATSDKPGGFNVMPQDLMACGSSSRTRLDIPQDNSTAGNVDPHAVDVATLSTSAEAPAYTTPGTCLAAGGQCASVNGYCYNNFDPINACISCQCGRGFL</sequence>
<feature type="signal peptide" evidence="1">
    <location>
        <begin position="1"/>
        <end position="20"/>
    </location>
</feature>
<reference evidence="2 3" key="1">
    <citation type="journal article" date="2014" name="PLoS Genet.">
        <title>Analysis of the Phlebiopsis gigantea genome, transcriptome and secretome provides insight into its pioneer colonization strategies of wood.</title>
        <authorList>
            <person name="Hori C."/>
            <person name="Ishida T."/>
            <person name="Igarashi K."/>
            <person name="Samejima M."/>
            <person name="Suzuki H."/>
            <person name="Master E."/>
            <person name="Ferreira P."/>
            <person name="Ruiz-Duenas F.J."/>
            <person name="Held B."/>
            <person name="Canessa P."/>
            <person name="Larrondo L.F."/>
            <person name="Schmoll M."/>
            <person name="Druzhinina I.S."/>
            <person name="Kubicek C.P."/>
            <person name="Gaskell J.A."/>
            <person name="Kersten P."/>
            <person name="St John F."/>
            <person name="Glasner J."/>
            <person name="Sabat G."/>
            <person name="Splinter BonDurant S."/>
            <person name="Syed K."/>
            <person name="Yadav J."/>
            <person name="Mgbeahuruike A.C."/>
            <person name="Kovalchuk A."/>
            <person name="Asiegbu F.O."/>
            <person name="Lackner G."/>
            <person name="Hoffmeister D."/>
            <person name="Rencoret J."/>
            <person name="Gutierrez A."/>
            <person name="Sun H."/>
            <person name="Lindquist E."/>
            <person name="Barry K."/>
            <person name="Riley R."/>
            <person name="Grigoriev I.V."/>
            <person name="Henrissat B."/>
            <person name="Kues U."/>
            <person name="Berka R.M."/>
            <person name="Martinez A.T."/>
            <person name="Covert S.F."/>
            <person name="Blanchette R.A."/>
            <person name="Cullen D."/>
        </authorList>
    </citation>
    <scope>NUCLEOTIDE SEQUENCE [LARGE SCALE GENOMIC DNA]</scope>
    <source>
        <strain evidence="2 3">11061_1 CR5-6</strain>
    </source>
</reference>
<dbReference type="HOGENOM" id="CLU_2085641_0_0_1"/>
<keyword evidence="3" id="KW-1185">Reference proteome</keyword>
<proteinExistence type="predicted"/>
<evidence type="ECO:0000313" key="2">
    <source>
        <dbReference type="EMBL" id="KIP09670.1"/>
    </source>
</evidence>
<dbReference type="EMBL" id="KN840463">
    <property type="protein sequence ID" value="KIP09670.1"/>
    <property type="molecule type" value="Genomic_DNA"/>
</dbReference>
<gene>
    <name evidence="2" type="ORF">PHLGIDRAFT_11799</name>
</gene>
<protein>
    <submittedName>
        <fullName evidence="2">Uncharacterized protein</fullName>
    </submittedName>
</protein>
<accession>A0A0C3SDG9</accession>